<accession>A0A0J6WH20</accession>
<sequence>MTRWPSDDKPGKVRDAALAEFAGRGVEATSLREVAARAGVSVGLIQHHFGTKGDLVDAVNRHVTDLLREVLASGPEPVTVDDFGEQVMQLFTKHTVVADYLARALVDDTPFGAAIFDTLIEMGVARWRRRADAGQTVDDLDVPWAAMNMVVLVIGTVLLRPHIERQLAGPLLCPDQLDRWGAAVKGLMSRGYLRPGGSGGGGLELEGGYPAGVGPAKGVPTVQAGARKARTSSTTRTPLVPPARNR</sequence>
<gene>
    <name evidence="5" type="primary">kstR2_3</name>
    <name evidence="5" type="ORF">MCHLDSM_01153</name>
</gene>
<reference evidence="5 6" key="1">
    <citation type="journal article" date="2015" name="Genome Biol. Evol.">
        <title>Characterization of Three Mycobacterium spp. with Potential Use in Bioremediation by Genome Sequencing and Comparative Genomics.</title>
        <authorList>
            <person name="Das S."/>
            <person name="Pettersson B.M."/>
            <person name="Behra P.R."/>
            <person name="Ramesh M."/>
            <person name="Dasgupta S."/>
            <person name="Bhattacharya A."/>
            <person name="Kirsebom L.A."/>
        </authorList>
    </citation>
    <scope>NUCLEOTIDE SEQUENCE [LARGE SCALE GENOMIC DNA]</scope>
    <source>
        <strain evidence="5 6">DSM 43826</strain>
    </source>
</reference>
<dbReference type="STRING" id="37916.MCHLDSM_01153"/>
<protein>
    <submittedName>
        <fullName evidence="5">HTH-type transcriptional repressor KstR2</fullName>
    </submittedName>
</protein>
<keyword evidence="1 2" id="KW-0238">DNA-binding</keyword>
<feature type="region of interest" description="Disordered" evidence="3">
    <location>
        <begin position="214"/>
        <end position="246"/>
    </location>
</feature>
<evidence type="ECO:0000256" key="1">
    <source>
        <dbReference type="ARBA" id="ARBA00023125"/>
    </source>
</evidence>
<dbReference type="SMR" id="A0A0J6WH20"/>
<dbReference type="AlphaFoldDB" id="A0A0J6WH20"/>
<dbReference type="GO" id="GO:0000976">
    <property type="term" value="F:transcription cis-regulatory region binding"/>
    <property type="evidence" value="ECO:0007669"/>
    <property type="project" value="TreeGrafter"/>
</dbReference>
<dbReference type="SUPFAM" id="SSF46689">
    <property type="entry name" value="Homeodomain-like"/>
    <property type="match status" value="1"/>
</dbReference>
<dbReference type="InterPro" id="IPR050109">
    <property type="entry name" value="HTH-type_TetR-like_transc_reg"/>
</dbReference>
<dbReference type="PROSITE" id="PS50977">
    <property type="entry name" value="HTH_TETR_2"/>
    <property type="match status" value="1"/>
</dbReference>
<dbReference type="InterPro" id="IPR001647">
    <property type="entry name" value="HTH_TetR"/>
</dbReference>
<evidence type="ECO:0000256" key="3">
    <source>
        <dbReference type="SAM" id="MobiDB-lite"/>
    </source>
</evidence>
<name>A0A0J6WH20_9MYCO</name>
<feature type="DNA-binding region" description="H-T-H motif" evidence="2">
    <location>
        <begin position="30"/>
        <end position="49"/>
    </location>
</feature>
<dbReference type="PATRIC" id="fig|37916.4.peg.1033"/>
<dbReference type="PRINTS" id="PR00455">
    <property type="entry name" value="HTHTETR"/>
</dbReference>
<evidence type="ECO:0000256" key="2">
    <source>
        <dbReference type="PROSITE-ProRule" id="PRU00335"/>
    </source>
</evidence>
<dbReference type="EMBL" id="JYNL01000009">
    <property type="protein sequence ID" value="KMO82530.1"/>
    <property type="molecule type" value="Genomic_DNA"/>
</dbReference>
<evidence type="ECO:0000313" key="6">
    <source>
        <dbReference type="Proteomes" id="UP000036513"/>
    </source>
</evidence>
<dbReference type="Gene3D" id="1.10.357.10">
    <property type="entry name" value="Tetracycline Repressor, domain 2"/>
    <property type="match status" value="1"/>
</dbReference>
<dbReference type="GO" id="GO:0003700">
    <property type="term" value="F:DNA-binding transcription factor activity"/>
    <property type="evidence" value="ECO:0007669"/>
    <property type="project" value="TreeGrafter"/>
</dbReference>
<evidence type="ECO:0000313" key="5">
    <source>
        <dbReference type="EMBL" id="KMO82530.1"/>
    </source>
</evidence>
<keyword evidence="6" id="KW-1185">Reference proteome</keyword>
<dbReference type="InterPro" id="IPR009057">
    <property type="entry name" value="Homeodomain-like_sf"/>
</dbReference>
<feature type="domain" description="HTH tetR-type" evidence="4">
    <location>
        <begin position="7"/>
        <end position="67"/>
    </location>
</feature>
<evidence type="ECO:0000259" key="4">
    <source>
        <dbReference type="PROSITE" id="PS50977"/>
    </source>
</evidence>
<comment type="caution">
    <text evidence="5">The sequence shown here is derived from an EMBL/GenBank/DDBJ whole genome shotgun (WGS) entry which is preliminary data.</text>
</comment>
<dbReference type="PANTHER" id="PTHR30055:SF226">
    <property type="entry name" value="HTH-TYPE TRANSCRIPTIONAL REGULATOR PKSA"/>
    <property type="match status" value="1"/>
</dbReference>
<dbReference type="RefSeq" id="WP_082168716.1">
    <property type="nucleotide sequence ID" value="NZ_JYNL01000009.1"/>
</dbReference>
<proteinExistence type="predicted"/>
<dbReference type="Pfam" id="PF00440">
    <property type="entry name" value="TetR_N"/>
    <property type="match status" value="1"/>
</dbReference>
<dbReference type="Proteomes" id="UP000036513">
    <property type="component" value="Unassembled WGS sequence"/>
</dbReference>
<organism evidence="5 6">
    <name type="scientific">Mycolicibacterium chlorophenolicum</name>
    <dbReference type="NCBI Taxonomy" id="37916"/>
    <lineage>
        <taxon>Bacteria</taxon>
        <taxon>Bacillati</taxon>
        <taxon>Actinomycetota</taxon>
        <taxon>Actinomycetes</taxon>
        <taxon>Mycobacteriales</taxon>
        <taxon>Mycobacteriaceae</taxon>
        <taxon>Mycolicibacterium</taxon>
    </lineage>
</organism>
<dbReference type="PANTHER" id="PTHR30055">
    <property type="entry name" value="HTH-TYPE TRANSCRIPTIONAL REGULATOR RUTR"/>
    <property type="match status" value="1"/>
</dbReference>